<feature type="transmembrane region" description="Helical" evidence="1">
    <location>
        <begin position="129"/>
        <end position="147"/>
    </location>
</feature>
<feature type="transmembrane region" description="Helical" evidence="1">
    <location>
        <begin position="59"/>
        <end position="85"/>
    </location>
</feature>
<keyword evidence="1" id="KW-0472">Membrane</keyword>
<gene>
    <name evidence="2" type="ORF">SAMEA2152244_04965</name>
</gene>
<name>A0AB74FJT5_9MYCO</name>
<dbReference type="Proteomes" id="UP000184831">
    <property type="component" value="Unassembled WGS sequence"/>
</dbReference>
<dbReference type="RefSeq" id="WP_012296354.1">
    <property type="nucleotide sequence ID" value="NZ_AP028613.1"/>
</dbReference>
<evidence type="ECO:0000313" key="3">
    <source>
        <dbReference type="Proteomes" id="UP000184831"/>
    </source>
</evidence>
<keyword evidence="1" id="KW-0812">Transmembrane</keyword>
<evidence type="ECO:0000313" key="2">
    <source>
        <dbReference type="EMBL" id="SIN51030.1"/>
    </source>
</evidence>
<reference evidence="2 3" key="1">
    <citation type="submission" date="2016-11" db="EMBL/GenBank/DDBJ databases">
        <authorList>
            <consortium name="Pathogen Informatics"/>
        </authorList>
    </citation>
    <scope>NUCLEOTIDE SEQUENCE [LARGE SCALE GENOMIC DNA]</scope>
    <source>
        <strain evidence="2 3">696</strain>
    </source>
</reference>
<keyword evidence="1" id="KW-1133">Transmembrane helix</keyword>
<comment type="caution">
    <text evidence="2">The sequence shown here is derived from an EMBL/GenBank/DDBJ whole genome shotgun (WGS) entry which is preliminary data.</text>
</comment>
<evidence type="ECO:0000256" key="1">
    <source>
        <dbReference type="SAM" id="Phobius"/>
    </source>
</evidence>
<accession>A0AB74FJT5</accession>
<proteinExistence type="predicted"/>
<feature type="transmembrane region" description="Helical" evidence="1">
    <location>
        <begin position="97"/>
        <end position="117"/>
    </location>
</feature>
<protein>
    <recommendedName>
        <fullName evidence="4">DoxX family protein</fullName>
    </recommendedName>
</protein>
<sequence length="155" mass="17504">MAKKSSAESYDSLVRRLGLVSIQIVFIYTLGLSGAVKLLNWHNVMAKYIDMFNPTFVSHFPGTVVAIYATGGLEIVAALLFIASIVRREFLDDVDRVFLNFAFLLALIIFAILGFGLKLLAEYNNNHAATFQMFGYTLLTFIAWRAIMYTHRRPI</sequence>
<dbReference type="EMBL" id="FSQE01000017">
    <property type="protein sequence ID" value="SIN51030.1"/>
    <property type="molecule type" value="Genomic_DNA"/>
</dbReference>
<dbReference type="AlphaFoldDB" id="A0AB74FJT5"/>
<dbReference type="GeneID" id="93377777"/>
<organism evidence="2 3">
    <name type="scientific">Mycobacteroides abscessus subsp. abscessus</name>
    <dbReference type="NCBI Taxonomy" id="1185650"/>
    <lineage>
        <taxon>Bacteria</taxon>
        <taxon>Bacillati</taxon>
        <taxon>Actinomycetota</taxon>
        <taxon>Actinomycetes</taxon>
        <taxon>Mycobacteriales</taxon>
        <taxon>Mycobacteriaceae</taxon>
        <taxon>Mycobacteroides</taxon>
        <taxon>Mycobacteroides abscessus</taxon>
    </lineage>
</organism>
<evidence type="ECO:0008006" key="4">
    <source>
        <dbReference type="Google" id="ProtNLM"/>
    </source>
</evidence>
<feature type="transmembrane region" description="Helical" evidence="1">
    <location>
        <begin position="20"/>
        <end position="39"/>
    </location>
</feature>